<evidence type="ECO:0000313" key="1">
    <source>
        <dbReference type="EMBL" id="KAK7327616.1"/>
    </source>
</evidence>
<dbReference type="EMBL" id="JAYMYQ010000005">
    <property type="protein sequence ID" value="KAK7327616.1"/>
    <property type="molecule type" value="Genomic_DNA"/>
</dbReference>
<name>A0AAN9L246_CANGL</name>
<protein>
    <submittedName>
        <fullName evidence="1">Uncharacterized protein</fullName>
    </submittedName>
</protein>
<comment type="caution">
    <text evidence="1">The sequence shown here is derived from an EMBL/GenBank/DDBJ whole genome shotgun (WGS) entry which is preliminary data.</text>
</comment>
<dbReference type="Proteomes" id="UP001367508">
    <property type="component" value="Unassembled WGS sequence"/>
</dbReference>
<reference evidence="1 2" key="1">
    <citation type="submission" date="2024-01" db="EMBL/GenBank/DDBJ databases">
        <title>The genomes of 5 underutilized Papilionoideae crops provide insights into root nodulation and disease resistanc.</title>
        <authorList>
            <person name="Jiang F."/>
        </authorList>
    </citation>
    <scope>NUCLEOTIDE SEQUENCE [LARGE SCALE GENOMIC DNA]</scope>
    <source>
        <strain evidence="1">LVBAO_FW01</strain>
        <tissue evidence="1">Leaves</tissue>
    </source>
</reference>
<proteinExistence type="predicted"/>
<dbReference type="AlphaFoldDB" id="A0AAN9L246"/>
<accession>A0AAN9L246</accession>
<gene>
    <name evidence="1" type="ORF">VNO77_21700</name>
</gene>
<organism evidence="1 2">
    <name type="scientific">Canavalia gladiata</name>
    <name type="common">Sword bean</name>
    <name type="synonym">Dolichos gladiatus</name>
    <dbReference type="NCBI Taxonomy" id="3824"/>
    <lineage>
        <taxon>Eukaryota</taxon>
        <taxon>Viridiplantae</taxon>
        <taxon>Streptophyta</taxon>
        <taxon>Embryophyta</taxon>
        <taxon>Tracheophyta</taxon>
        <taxon>Spermatophyta</taxon>
        <taxon>Magnoliopsida</taxon>
        <taxon>eudicotyledons</taxon>
        <taxon>Gunneridae</taxon>
        <taxon>Pentapetalae</taxon>
        <taxon>rosids</taxon>
        <taxon>fabids</taxon>
        <taxon>Fabales</taxon>
        <taxon>Fabaceae</taxon>
        <taxon>Papilionoideae</taxon>
        <taxon>50 kb inversion clade</taxon>
        <taxon>NPAAA clade</taxon>
        <taxon>indigoferoid/millettioid clade</taxon>
        <taxon>Phaseoleae</taxon>
        <taxon>Canavalia</taxon>
    </lineage>
</organism>
<keyword evidence="2" id="KW-1185">Reference proteome</keyword>
<sequence length="98" mass="10829">MPAPQLAQVCIEIPSFVNGRLRRIKKIVKPQVVVTSGQPHSMSTSLNHNGASRATLIIACKALRLHYCMQIPTPRIIACKSLRPALLHARPYTSPNYS</sequence>
<evidence type="ECO:0000313" key="2">
    <source>
        <dbReference type="Proteomes" id="UP001367508"/>
    </source>
</evidence>